<protein>
    <submittedName>
        <fullName evidence="2">Acyl-CoA dehydrogenase family protein</fullName>
    </submittedName>
</protein>
<organism evidence="2 3">
    <name type="scientific">Methylobacterium planeticum</name>
    <dbReference type="NCBI Taxonomy" id="2615211"/>
    <lineage>
        <taxon>Bacteria</taxon>
        <taxon>Pseudomonadati</taxon>
        <taxon>Pseudomonadota</taxon>
        <taxon>Alphaproteobacteria</taxon>
        <taxon>Hyphomicrobiales</taxon>
        <taxon>Methylobacteriaceae</taxon>
        <taxon>Methylobacterium</taxon>
    </lineage>
</organism>
<dbReference type="AlphaFoldDB" id="A0A6N6MIB3"/>
<reference evidence="2 3" key="1">
    <citation type="submission" date="2019-09" db="EMBL/GenBank/DDBJ databases">
        <title>YIM 132548 draft genome.</title>
        <authorList>
            <person name="Jiang L."/>
        </authorList>
    </citation>
    <scope>NUCLEOTIDE SEQUENCE [LARGE SCALE GENOMIC DNA]</scope>
    <source>
        <strain evidence="2 3">YIM 132548</strain>
    </source>
</reference>
<proteinExistence type="predicted"/>
<dbReference type="EMBL" id="VZZJ01000061">
    <property type="protein sequence ID" value="KAB1067913.1"/>
    <property type="molecule type" value="Genomic_DNA"/>
</dbReference>
<dbReference type="InterPro" id="IPR013786">
    <property type="entry name" value="AcylCoA_DH/ox_N"/>
</dbReference>
<feature type="non-terminal residue" evidence="2">
    <location>
        <position position="81"/>
    </location>
</feature>
<dbReference type="GO" id="GO:0016627">
    <property type="term" value="F:oxidoreductase activity, acting on the CH-CH group of donors"/>
    <property type="evidence" value="ECO:0007669"/>
    <property type="project" value="InterPro"/>
</dbReference>
<dbReference type="InterPro" id="IPR037069">
    <property type="entry name" value="AcylCoA_DH/ox_N_sf"/>
</dbReference>
<dbReference type="Pfam" id="PF02771">
    <property type="entry name" value="Acyl-CoA_dh_N"/>
    <property type="match status" value="1"/>
</dbReference>
<dbReference type="InterPro" id="IPR009100">
    <property type="entry name" value="AcylCoA_DH/oxidase_NM_dom_sf"/>
</dbReference>
<name>A0A6N6MIB3_9HYPH</name>
<evidence type="ECO:0000313" key="2">
    <source>
        <dbReference type="EMBL" id="KAB1067913.1"/>
    </source>
</evidence>
<evidence type="ECO:0000259" key="1">
    <source>
        <dbReference type="Pfam" id="PF02771"/>
    </source>
</evidence>
<feature type="domain" description="Acyl-CoA dehydrogenase/oxidase N-terminal" evidence="1">
    <location>
        <begin position="14"/>
        <end position="73"/>
    </location>
</feature>
<comment type="caution">
    <text evidence="2">The sequence shown here is derived from an EMBL/GenBank/DDBJ whole genome shotgun (WGS) entry which is preliminary data.</text>
</comment>
<dbReference type="Gene3D" id="1.10.540.10">
    <property type="entry name" value="Acyl-CoA dehydrogenase/oxidase, N-terminal domain"/>
    <property type="match status" value="1"/>
</dbReference>
<gene>
    <name evidence="2" type="ORF">F6X51_27325</name>
</gene>
<dbReference type="Proteomes" id="UP000441523">
    <property type="component" value="Unassembled WGS sequence"/>
</dbReference>
<dbReference type="SUPFAM" id="SSF56645">
    <property type="entry name" value="Acyl-CoA dehydrogenase NM domain-like"/>
    <property type="match status" value="1"/>
</dbReference>
<sequence>MTVAVSPPDPARTLAEGFAARAAEHDRSGAFPHANFAALGEAGLLGLTVPSRLGGGGAGLVQRRCQRIHEAGDACESGQWP</sequence>
<accession>A0A6N6MIB3</accession>
<dbReference type="GO" id="GO:0050660">
    <property type="term" value="F:flavin adenine dinucleotide binding"/>
    <property type="evidence" value="ECO:0007669"/>
    <property type="project" value="InterPro"/>
</dbReference>
<evidence type="ECO:0000313" key="3">
    <source>
        <dbReference type="Proteomes" id="UP000441523"/>
    </source>
</evidence>
<dbReference type="RefSeq" id="WP_150967211.1">
    <property type="nucleotide sequence ID" value="NZ_VZZJ01000061.1"/>
</dbReference>
<keyword evidence="3" id="KW-1185">Reference proteome</keyword>